<protein>
    <recommendedName>
        <fullName evidence="5">DUF668 domain-containing protein</fullName>
    </recommendedName>
</protein>
<dbReference type="Pfam" id="PF05003">
    <property type="entry name" value="DUF668"/>
    <property type="match status" value="1"/>
</dbReference>
<evidence type="ECO:0008006" key="5">
    <source>
        <dbReference type="Google" id="ProtNLM"/>
    </source>
</evidence>
<dbReference type="EMBL" id="AWWV01012529">
    <property type="protein sequence ID" value="OMO66399.1"/>
    <property type="molecule type" value="Genomic_DNA"/>
</dbReference>
<sequence>MPLASMAWIPNGVHEKSVSSGSKKCPIFGSHEKKLHSSSVSSSSSSSSSNPKLEILSFETAKAMSRLLALLRSLSDDEFAKLRSGPLKSPGVVFLNSDDESYLLGLACKEKLEDLNQAATVVSRLGKKCSDEELNRFDIAYHNMKQGVIDVNKIDYNSRNVAKTIEKMEKFANATAVLFAALIGLNELEGAEKKMQRWKRNDFQCNKNKSEKSNFDYFNEKISYQRKQVKHLRQVSLWNQTFDKTVGLMARIVCVVFVRICNLFEPFVPSLPRITRNRHFQTRVYVSDPRPALHMKIYPEANYCLLVNKEKTKKASKSGPIMKSSRIKFGKTARFHSCELSPEEKSGLRFRVSTVTITDKLSIKNNDGNYINGRKNQRLIQSAPPNTVGAAGLAIRYANVIAMAESYFVTTTTIKDEARERMFEMLPVSLKQTLRGKLKSHWNKDAEERDGQQGLAEGWKEALEEIIGWLAPMAHDTLRWQQERNLEQQKLDAKSTVLLLQTLHFSDLEKTEAAIVEVLVGLSCIYRYENRRERGGYWLL</sequence>
<accession>A0A1R3H7R4</accession>
<dbReference type="AlphaFoldDB" id="A0A1R3H7R4"/>
<feature type="domain" description="DUF668" evidence="1">
    <location>
        <begin position="387"/>
        <end position="479"/>
    </location>
</feature>
<evidence type="ECO:0000259" key="1">
    <source>
        <dbReference type="Pfam" id="PF05003"/>
    </source>
</evidence>
<feature type="domain" description="DUF3475" evidence="2">
    <location>
        <begin position="55"/>
        <end position="111"/>
    </location>
</feature>
<dbReference type="Gramene" id="OMO66399">
    <property type="protein sequence ID" value="OMO66399"/>
    <property type="gene ID" value="CCACVL1_21183"/>
</dbReference>
<dbReference type="PANTHER" id="PTHR31371">
    <property type="entry name" value="BNAC09G50660D PROTEIN"/>
    <property type="match status" value="1"/>
</dbReference>
<dbReference type="InterPro" id="IPR007700">
    <property type="entry name" value="DUF668"/>
</dbReference>
<comment type="caution">
    <text evidence="3">The sequence shown here is derived from an EMBL/GenBank/DDBJ whole genome shotgun (WGS) entry which is preliminary data.</text>
</comment>
<dbReference type="OMA" id="VGWYDER"/>
<organism evidence="3 4">
    <name type="scientific">Corchorus capsularis</name>
    <name type="common">Jute</name>
    <dbReference type="NCBI Taxonomy" id="210143"/>
    <lineage>
        <taxon>Eukaryota</taxon>
        <taxon>Viridiplantae</taxon>
        <taxon>Streptophyta</taxon>
        <taxon>Embryophyta</taxon>
        <taxon>Tracheophyta</taxon>
        <taxon>Spermatophyta</taxon>
        <taxon>Magnoliopsida</taxon>
        <taxon>eudicotyledons</taxon>
        <taxon>Gunneridae</taxon>
        <taxon>Pentapetalae</taxon>
        <taxon>rosids</taxon>
        <taxon>malvids</taxon>
        <taxon>Malvales</taxon>
        <taxon>Malvaceae</taxon>
        <taxon>Grewioideae</taxon>
        <taxon>Apeibeae</taxon>
        <taxon>Corchorus</taxon>
    </lineage>
</organism>
<dbReference type="Proteomes" id="UP000188268">
    <property type="component" value="Unassembled WGS sequence"/>
</dbReference>
<evidence type="ECO:0000313" key="4">
    <source>
        <dbReference type="Proteomes" id="UP000188268"/>
    </source>
</evidence>
<proteinExistence type="predicted"/>
<evidence type="ECO:0000313" key="3">
    <source>
        <dbReference type="EMBL" id="OMO66399.1"/>
    </source>
</evidence>
<gene>
    <name evidence="3" type="ORF">CCACVL1_21183</name>
</gene>
<name>A0A1R3H7R4_COCAP</name>
<evidence type="ECO:0000259" key="2">
    <source>
        <dbReference type="Pfam" id="PF11961"/>
    </source>
</evidence>
<dbReference type="STRING" id="210143.A0A1R3H7R4"/>
<dbReference type="PANTHER" id="PTHR31371:SF13">
    <property type="entry name" value="OS05G0457600 PROTEIN"/>
    <property type="match status" value="1"/>
</dbReference>
<dbReference type="GO" id="GO:0045927">
    <property type="term" value="P:positive regulation of growth"/>
    <property type="evidence" value="ECO:0007669"/>
    <property type="project" value="InterPro"/>
</dbReference>
<dbReference type="Pfam" id="PF11961">
    <property type="entry name" value="DUF3475"/>
    <property type="match status" value="1"/>
</dbReference>
<dbReference type="OrthoDB" id="673374at2759"/>
<dbReference type="InterPro" id="IPR021864">
    <property type="entry name" value="DUF3475"/>
</dbReference>
<reference evidence="3 4" key="1">
    <citation type="submission" date="2013-09" db="EMBL/GenBank/DDBJ databases">
        <title>Corchorus capsularis genome sequencing.</title>
        <authorList>
            <person name="Alam M."/>
            <person name="Haque M.S."/>
            <person name="Islam M.S."/>
            <person name="Emdad E.M."/>
            <person name="Islam M.M."/>
            <person name="Ahmed B."/>
            <person name="Halim A."/>
            <person name="Hossen Q.M.M."/>
            <person name="Hossain M.Z."/>
            <person name="Ahmed R."/>
            <person name="Khan M.M."/>
            <person name="Islam R."/>
            <person name="Rashid M.M."/>
            <person name="Khan S.A."/>
            <person name="Rahman M.S."/>
            <person name="Alam M."/>
        </authorList>
    </citation>
    <scope>NUCLEOTIDE SEQUENCE [LARGE SCALE GENOMIC DNA]</scope>
    <source>
        <strain evidence="4">cv. CVL-1</strain>
        <tissue evidence="3">Whole seedling</tissue>
    </source>
</reference>
<keyword evidence="4" id="KW-1185">Reference proteome</keyword>